<keyword evidence="12 13" id="KW-0496">Mitochondrion</keyword>
<evidence type="ECO:0000256" key="10">
    <source>
        <dbReference type="ARBA" id="ARBA00022946"/>
    </source>
</evidence>
<comment type="function">
    <text evidence="2 13">Accessory subunit of the mitochondrial membrane respiratory chain NADH dehydrogenase (Complex I), that is believed not to be involved in catalysis. Complex I functions in the transfer of electrons from NADH to the respiratory chain. The immediate electron acceptor for the enzyme is believed to be ubiquinone.</text>
</comment>
<comment type="cofactor">
    <cofactor evidence="1 13">
        <name>FAD</name>
        <dbReference type="ChEBI" id="CHEBI:57692"/>
    </cofactor>
</comment>
<protein>
    <recommendedName>
        <fullName evidence="5 13">NADH dehydrogenase [ubiquinone] 1 alpha subcomplex subunit 10, mitochondrial</fullName>
    </recommendedName>
</protein>
<evidence type="ECO:0000256" key="3">
    <source>
        <dbReference type="ARBA" id="ARBA00004305"/>
    </source>
</evidence>
<feature type="domain" description="Deoxynucleoside kinase" evidence="14">
    <location>
        <begin position="81"/>
        <end position="310"/>
    </location>
</feature>
<evidence type="ECO:0000256" key="12">
    <source>
        <dbReference type="ARBA" id="ARBA00023128"/>
    </source>
</evidence>
<comment type="subcellular location">
    <subcellularLocation>
        <location evidence="3 13">Mitochondrion matrix</location>
    </subcellularLocation>
</comment>
<keyword evidence="10" id="KW-0809">Transit peptide</keyword>
<evidence type="ECO:0000256" key="1">
    <source>
        <dbReference type="ARBA" id="ARBA00001974"/>
    </source>
</evidence>
<keyword evidence="6 13" id="KW-0813">Transport</keyword>
<evidence type="ECO:0000313" key="15">
    <source>
        <dbReference type="EMBL" id="CAG4642494.1"/>
    </source>
</evidence>
<sequence>MVAFNLCKISSKLFGKVLVVAGQKSQQFSLRGITSKTMRHRIETSTPKPAPFPYKETSYNFLRALVDYPTTSRLDENSKLIVVDGLPTAGKGALAKELADELDMAYLEAPTIAKTLFNEYGFDLRKLDSKLPLDCRSYDEIDFLKNPKSVKAARMQIKLFQLRFKQYIDALAHILNTGQGVVLNRSVFSDFVFMQGMVTQGFVSRNVQSYYYQMKNNSLFQLWRPHLVIYLDVPVEVVRSRIEARNRANEKDSPASTTAYLESLDKAYKQEYLKSMSNHSEMLVYDWAVPSNVETVVEDVERINFEQYGQHDTKLEDWCRIDEWDWNNSRRTFSTQQETLMQFTNVPAISCPEILIDGEDIKVFEKVMNNAPGNKYAKGFNADAGDTSLLFKM</sequence>
<reference evidence="15" key="1">
    <citation type="submission" date="2021-04" db="EMBL/GenBank/DDBJ databases">
        <authorList>
            <person name="Cornetti L."/>
        </authorList>
    </citation>
    <scope>NUCLEOTIDE SEQUENCE</scope>
</reference>
<dbReference type="AlphaFoldDB" id="A0A9N6WXM0"/>
<evidence type="ECO:0000256" key="13">
    <source>
        <dbReference type="PIRNR" id="PIRNR000543"/>
    </source>
</evidence>
<dbReference type="GO" id="GO:0005759">
    <property type="term" value="C:mitochondrial matrix"/>
    <property type="evidence" value="ECO:0007669"/>
    <property type="project" value="UniProtKB-SubCell"/>
</dbReference>
<keyword evidence="7 13" id="KW-0285">Flavoprotein</keyword>
<dbReference type="InterPro" id="IPR015828">
    <property type="entry name" value="NDUFA10"/>
</dbReference>
<gene>
    <name evidence="15" type="primary">EOG090X05NZ</name>
</gene>
<evidence type="ECO:0000256" key="11">
    <source>
        <dbReference type="ARBA" id="ARBA00022982"/>
    </source>
</evidence>
<evidence type="ECO:0000259" key="14">
    <source>
        <dbReference type="Pfam" id="PF01712"/>
    </source>
</evidence>
<evidence type="ECO:0000256" key="2">
    <source>
        <dbReference type="ARBA" id="ARBA00003195"/>
    </source>
</evidence>
<evidence type="ECO:0000256" key="7">
    <source>
        <dbReference type="ARBA" id="ARBA00022630"/>
    </source>
</evidence>
<dbReference type="Gene3D" id="3.40.50.300">
    <property type="entry name" value="P-loop containing nucleotide triphosphate hydrolases"/>
    <property type="match status" value="1"/>
</dbReference>
<keyword evidence="8 13" id="KW-0679">Respiratory chain</keyword>
<dbReference type="PANTHER" id="PTHR10513:SF15">
    <property type="entry name" value="NADH DEHYDROGENASE [UBIQUINONE] 1 ALPHA SUBCOMPLEX SUBUNIT 10, MITOCHONDRIAL"/>
    <property type="match status" value="1"/>
</dbReference>
<dbReference type="GO" id="GO:0006120">
    <property type="term" value="P:mitochondrial electron transport, NADH to ubiquinone"/>
    <property type="evidence" value="ECO:0007669"/>
    <property type="project" value="InterPro"/>
</dbReference>
<evidence type="ECO:0000256" key="4">
    <source>
        <dbReference type="ARBA" id="ARBA00008606"/>
    </source>
</evidence>
<keyword evidence="9 13" id="KW-0274">FAD</keyword>
<dbReference type="SUPFAM" id="SSF52540">
    <property type="entry name" value="P-loop containing nucleoside triphosphate hydrolases"/>
    <property type="match status" value="1"/>
</dbReference>
<accession>A0A9N6WXM0</accession>
<name>A0A9N6WXM0_9CRUS</name>
<dbReference type="PIRSF" id="PIRSF000543">
    <property type="entry name" value="NADH_UQ_42KD"/>
    <property type="match status" value="1"/>
</dbReference>
<evidence type="ECO:0000256" key="5">
    <source>
        <dbReference type="ARBA" id="ARBA00017279"/>
    </source>
</evidence>
<evidence type="ECO:0000256" key="8">
    <source>
        <dbReference type="ARBA" id="ARBA00022660"/>
    </source>
</evidence>
<dbReference type="PANTHER" id="PTHR10513">
    <property type="entry name" value="DEOXYNUCLEOSIDE KINASE"/>
    <property type="match status" value="1"/>
</dbReference>
<proteinExistence type="inferred from homology"/>
<dbReference type="InterPro" id="IPR031314">
    <property type="entry name" value="DNK_dom"/>
</dbReference>
<organism evidence="15">
    <name type="scientific">Evadne anonyx</name>
    <dbReference type="NCBI Taxonomy" id="141404"/>
    <lineage>
        <taxon>Eukaryota</taxon>
        <taxon>Metazoa</taxon>
        <taxon>Ecdysozoa</taxon>
        <taxon>Arthropoda</taxon>
        <taxon>Crustacea</taxon>
        <taxon>Branchiopoda</taxon>
        <taxon>Diplostraca</taxon>
        <taxon>Cladocera</taxon>
        <taxon>Onychopoda</taxon>
        <taxon>Podonidae</taxon>
        <taxon>Evadne</taxon>
    </lineage>
</organism>
<keyword evidence="11 13" id="KW-0249">Electron transport</keyword>
<evidence type="ECO:0000256" key="9">
    <source>
        <dbReference type="ARBA" id="ARBA00022827"/>
    </source>
</evidence>
<dbReference type="EMBL" id="OC985839">
    <property type="protein sequence ID" value="CAG4642494.1"/>
    <property type="molecule type" value="Genomic_DNA"/>
</dbReference>
<dbReference type="InterPro" id="IPR027417">
    <property type="entry name" value="P-loop_NTPase"/>
</dbReference>
<evidence type="ECO:0000256" key="6">
    <source>
        <dbReference type="ARBA" id="ARBA00022448"/>
    </source>
</evidence>
<comment type="similarity">
    <text evidence="4 13">Belongs to the complex I NDUFA10 subunit family.</text>
</comment>
<dbReference type="Pfam" id="PF01712">
    <property type="entry name" value="dNK"/>
    <property type="match status" value="1"/>
</dbReference>
<dbReference type="InterPro" id="IPR050566">
    <property type="entry name" value="Deoxyribonucleoside_kinase"/>
</dbReference>